<accession>A0AAV0BHZ9</accession>
<feature type="region of interest" description="Disordered" evidence="1">
    <location>
        <begin position="1"/>
        <end position="40"/>
    </location>
</feature>
<evidence type="ECO:0000313" key="4">
    <source>
        <dbReference type="Proteomes" id="UP001153365"/>
    </source>
</evidence>
<dbReference type="EMBL" id="CALTRL010005780">
    <property type="protein sequence ID" value="CAH7686282.1"/>
    <property type="molecule type" value="Genomic_DNA"/>
</dbReference>
<evidence type="ECO:0000259" key="2">
    <source>
        <dbReference type="Pfam" id="PF09994"/>
    </source>
</evidence>
<dbReference type="SUPFAM" id="SSF53474">
    <property type="entry name" value="alpha/beta-Hydrolases"/>
    <property type="match status" value="1"/>
</dbReference>
<dbReference type="InterPro" id="IPR018712">
    <property type="entry name" value="Tle1-like_cat"/>
</dbReference>
<sequence>MFLPPFKDLDREILEDNQPLESPSSEAASNTPDHELKRSMSERRLAHLIKTIPIKGGGSMPALIPAYDYSSGYVEAKKLSPKITKYAPRLQKRLIVCCDGTWNNGLSTSPFSSTNVLKLARSIFPEDRQTFPPIPQLVFYQTGLGTTDLAALNLAQGATGAGVLTKIREAYAFIAQNYIPGDEVFLFGFSRGAFTARTIATLIADIGILTNAGMADFYQVLAAYQVRGKGNEKSEKAERFLDNYRRGGPKRMREMPEGTLKCVGVWDTVGAFGIPHFFEKTHSILGFRDTKLSHQIKFAFHAIAIHETRVDFMPTKWRKHPPTPGSKECQVFKQVWFSGSHSDVGGGNEKHDLSSVSLFWMVANLIEHKLLSIDEDYLLSLPAPKDDWGRQIPTDPRQGLMSLSEETIRSVPTVYNCFTREKIHRSVEFQPSLDPEIAKIFESKESCMIEELLPFEIKMRQKWELLKLMSASSKRFNIDSQEVLEAPNDDDESAGKKTSFKDLLGSIIDKIDIRKFMLRPGENSENSEIFDEDFDEVLAYQALETPTPSNQDKFLYHFSK</sequence>
<name>A0AAV0BHZ9_PHAPC</name>
<evidence type="ECO:0000256" key="1">
    <source>
        <dbReference type="SAM" id="MobiDB-lite"/>
    </source>
</evidence>
<proteinExistence type="predicted"/>
<dbReference type="PANTHER" id="PTHR33840">
    <property type="match status" value="1"/>
</dbReference>
<evidence type="ECO:0000313" key="3">
    <source>
        <dbReference type="EMBL" id="CAH7686282.1"/>
    </source>
</evidence>
<feature type="compositionally biased region" description="Polar residues" evidence="1">
    <location>
        <begin position="19"/>
        <end position="31"/>
    </location>
</feature>
<dbReference type="Proteomes" id="UP001153365">
    <property type="component" value="Unassembled WGS sequence"/>
</dbReference>
<keyword evidence="4" id="KW-1185">Reference proteome</keyword>
<dbReference type="InterPro" id="IPR029058">
    <property type="entry name" value="AB_hydrolase_fold"/>
</dbReference>
<dbReference type="Pfam" id="PF09994">
    <property type="entry name" value="T6SS_Tle1-like_cat"/>
    <property type="match status" value="1"/>
</dbReference>
<dbReference type="AlphaFoldDB" id="A0AAV0BHZ9"/>
<dbReference type="PANTHER" id="PTHR33840:SF1">
    <property type="entry name" value="TLE1 PHOSPHOLIPASE DOMAIN-CONTAINING PROTEIN"/>
    <property type="match status" value="1"/>
</dbReference>
<reference evidence="3" key="1">
    <citation type="submission" date="2022-06" db="EMBL/GenBank/DDBJ databases">
        <authorList>
            <consortium name="SYNGENTA / RWTH Aachen University"/>
        </authorList>
    </citation>
    <scope>NUCLEOTIDE SEQUENCE</scope>
</reference>
<gene>
    <name evidence="3" type="ORF">PPACK8108_LOCUS20909</name>
</gene>
<organism evidence="3 4">
    <name type="scientific">Phakopsora pachyrhizi</name>
    <name type="common">Asian soybean rust disease fungus</name>
    <dbReference type="NCBI Taxonomy" id="170000"/>
    <lineage>
        <taxon>Eukaryota</taxon>
        <taxon>Fungi</taxon>
        <taxon>Dikarya</taxon>
        <taxon>Basidiomycota</taxon>
        <taxon>Pucciniomycotina</taxon>
        <taxon>Pucciniomycetes</taxon>
        <taxon>Pucciniales</taxon>
        <taxon>Phakopsoraceae</taxon>
        <taxon>Phakopsora</taxon>
    </lineage>
</organism>
<feature type="domain" description="T6SS Phospholipase effector Tle1-like catalytic" evidence="2">
    <location>
        <begin position="92"/>
        <end position="363"/>
    </location>
</feature>
<protein>
    <recommendedName>
        <fullName evidence="2">T6SS Phospholipase effector Tle1-like catalytic domain-containing protein</fullName>
    </recommendedName>
</protein>
<comment type="caution">
    <text evidence="3">The sequence shown here is derived from an EMBL/GenBank/DDBJ whole genome shotgun (WGS) entry which is preliminary data.</text>
</comment>